<evidence type="ECO:0000256" key="6">
    <source>
        <dbReference type="ARBA" id="ARBA00022692"/>
    </source>
</evidence>
<evidence type="ECO:0000256" key="4">
    <source>
        <dbReference type="ARBA" id="ARBA00022481"/>
    </source>
</evidence>
<keyword evidence="14" id="KW-1185">Reference proteome</keyword>
<evidence type="ECO:0000256" key="7">
    <source>
        <dbReference type="ARBA" id="ARBA00022989"/>
    </source>
</evidence>
<dbReference type="Proteomes" id="UP000270261">
    <property type="component" value="Unassembled WGS sequence"/>
</dbReference>
<dbReference type="SUPFAM" id="SSF54523">
    <property type="entry name" value="Pili subunits"/>
    <property type="match status" value="1"/>
</dbReference>
<keyword evidence="8 11" id="KW-0472">Membrane</keyword>
<evidence type="ECO:0000256" key="2">
    <source>
        <dbReference type="ARBA" id="ARBA00021549"/>
    </source>
</evidence>
<dbReference type="AlphaFoldDB" id="A0A426FQK3"/>
<reference evidence="13 14" key="1">
    <citation type="submission" date="2018-11" db="EMBL/GenBank/DDBJ databases">
        <title>Genome sequencing of Lautropia sp. KCOM 2505 (= ChDC F240).</title>
        <authorList>
            <person name="Kook J.-K."/>
            <person name="Park S.-N."/>
            <person name="Lim Y.K."/>
        </authorList>
    </citation>
    <scope>NUCLEOTIDE SEQUENCE [LARGE SCALE GENOMIC DNA]</scope>
    <source>
        <strain evidence="13 14">KCOM 2505</strain>
    </source>
</reference>
<comment type="subcellular location">
    <subcellularLocation>
        <location evidence="1">Cell inner membrane</location>
        <topology evidence="1">Single-pass membrane protein</topology>
    </subcellularLocation>
</comment>
<proteinExistence type="inferred from homology"/>
<dbReference type="InterPro" id="IPR022346">
    <property type="entry name" value="T2SS_GspH"/>
</dbReference>
<evidence type="ECO:0000256" key="9">
    <source>
        <dbReference type="ARBA" id="ARBA00025772"/>
    </source>
</evidence>
<accession>A0A426FQK3</accession>
<keyword evidence="7 11" id="KW-1133">Transmembrane helix</keyword>
<gene>
    <name evidence="13" type="primary">gspH</name>
    <name evidence="13" type="ORF">EHV23_01235</name>
</gene>
<comment type="similarity">
    <text evidence="9">Belongs to the GSP H family.</text>
</comment>
<dbReference type="InterPro" id="IPR012902">
    <property type="entry name" value="N_methyl_site"/>
</dbReference>
<comment type="caution">
    <text evidence="13">The sequence shown here is derived from an EMBL/GenBank/DDBJ whole genome shotgun (WGS) entry which is preliminary data.</text>
</comment>
<dbReference type="InterPro" id="IPR045584">
    <property type="entry name" value="Pilin-like"/>
</dbReference>
<evidence type="ECO:0000259" key="12">
    <source>
        <dbReference type="Pfam" id="PF12019"/>
    </source>
</evidence>
<dbReference type="Pfam" id="PF12019">
    <property type="entry name" value="GspH"/>
    <property type="match status" value="1"/>
</dbReference>
<evidence type="ECO:0000313" key="13">
    <source>
        <dbReference type="EMBL" id="RRN44931.1"/>
    </source>
</evidence>
<evidence type="ECO:0000256" key="1">
    <source>
        <dbReference type="ARBA" id="ARBA00004377"/>
    </source>
</evidence>
<name>A0A426FQK3_9BURK</name>
<protein>
    <recommendedName>
        <fullName evidence="2">Type II secretion system protein H</fullName>
    </recommendedName>
    <alternativeName>
        <fullName evidence="10">General secretion pathway protein H</fullName>
    </alternativeName>
</protein>
<dbReference type="RefSeq" id="WP_125094362.1">
    <property type="nucleotide sequence ID" value="NZ_RRUE01000001.1"/>
</dbReference>
<organism evidence="13 14">
    <name type="scientific">Lautropia dentalis</name>
    <dbReference type="NCBI Taxonomy" id="2490857"/>
    <lineage>
        <taxon>Bacteria</taxon>
        <taxon>Pseudomonadati</taxon>
        <taxon>Pseudomonadota</taxon>
        <taxon>Betaproteobacteria</taxon>
        <taxon>Burkholderiales</taxon>
        <taxon>Burkholderiaceae</taxon>
        <taxon>Lautropia</taxon>
    </lineage>
</organism>
<evidence type="ECO:0000256" key="11">
    <source>
        <dbReference type="SAM" id="Phobius"/>
    </source>
</evidence>
<feature type="transmembrane region" description="Helical" evidence="11">
    <location>
        <begin position="15"/>
        <end position="33"/>
    </location>
</feature>
<dbReference type="Gene3D" id="3.55.40.10">
    <property type="entry name" value="minor pseudopilin epsh domain"/>
    <property type="match status" value="1"/>
</dbReference>
<dbReference type="GO" id="GO:0005886">
    <property type="term" value="C:plasma membrane"/>
    <property type="evidence" value="ECO:0007669"/>
    <property type="project" value="UniProtKB-SubCell"/>
</dbReference>
<dbReference type="GO" id="GO:0015627">
    <property type="term" value="C:type II protein secretion system complex"/>
    <property type="evidence" value="ECO:0007669"/>
    <property type="project" value="InterPro"/>
</dbReference>
<dbReference type="GO" id="GO:0015628">
    <property type="term" value="P:protein secretion by the type II secretion system"/>
    <property type="evidence" value="ECO:0007669"/>
    <property type="project" value="InterPro"/>
</dbReference>
<dbReference type="Pfam" id="PF07963">
    <property type="entry name" value="N_methyl"/>
    <property type="match status" value="1"/>
</dbReference>
<evidence type="ECO:0000313" key="14">
    <source>
        <dbReference type="Proteomes" id="UP000270261"/>
    </source>
</evidence>
<evidence type="ECO:0000256" key="3">
    <source>
        <dbReference type="ARBA" id="ARBA00022475"/>
    </source>
</evidence>
<dbReference type="OrthoDB" id="8592199at2"/>
<sequence>MKPSQASAGFTLQEMLVVMAITGIVAAAAIPSFRDFAIQRSINAQITDLTSAMRLARSEAIKRGREVSMCPTADPNRAKPGCNRWGYDWSTGYIIFVGSVKGNDQYIRIQQGYSNGGTIKADAWDAVRFRPNGVLKEGGARVFEFYPKHAQNDPSLMKLKKKVCLSDTGVLAQC</sequence>
<dbReference type="NCBIfam" id="TIGR02532">
    <property type="entry name" value="IV_pilin_GFxxxE"/>
    <property type="match status" value="1"/>
</dbReference>
<keyword evidence="3" id="KW-1003">Cell membrane</keyword>
<dbReference type="EMBL" id="RRUE01000001">
    <property type="protein sequence ID" value="RRN44931.1"/>
    <property type="molecule type" value="Genomic_DNA"/>
</dbReference>
<evidence type="ECO:0000256" key="10">
    <source>
        <dbReference type="ARBA" id="ARBA00030775"/>
    </source>
</evidence>
<keyword evidence="5" id="KW-0997">Cell inner membrane</keyword>
<feature type="domain" description="General secretion pathway GspH" evidence="12">
    <location>
        <begin position="47"/>
        <end position="145"/>
    </location>
</feature>
<keyword evidence="6 11" id="KW-0812">Transmembrane</keyword>
<keyword evidence="4" id="KW-0488">Methylation</keyword>
<evidence type="ECO:0000256" key="8">
    <source>
        <dbReference type="ARBA" id="ARBA00023136"/>
    </source>
</evidence>
<evidence type="ECO:0000256" key="5">
    <source>
        <dbReference type="ARBA" id="ARBA00022519"/>
    </source>
</evidence>